<dbReference type="KEGG" id="haa:A5892_15430"/>
<evidence type="ECO:0000256" key="4">
    <source>
        <dbReference type="ARBA" id="ARBA00023002"/>
    </source>
</evidence>
<feature type="domain" description="JmjC" evidence="6">
    <location>
        <begin position="98"/>
        <end position="229"/>
    </location>
</feature>
<name>A0A172YHT2_9GAMM</name>
<proteinExistence type="predicted"/>
<gene>
    <name evidence="7" type="ORF">A5892_15430</name>
</gene>
<keyword evidence="3" id="KW-0223">Dioxygenase</keyword>
<evidence type="ECO:0000256" key="2">
    <source>
        <dbReference type="ARBA" id="ARBA00022723"/>
    </source>
</evidence>
<comment type="cofactor">
    <cofactor evidence="1">
        <name>Fe(2+)</name>
        <dbReference type="ChEBI" id="CHEBI:29033"/>
    </cofactor>
</comment>
<dbReference type="STRING" id="376489.A5892_15430"/>
<keyword evidence="4" id="KW-0560">Oxidoreductase</keyword>
<dbReference type="AlphaFoldDB" id="A0A172YHT2"/>
<dbReference type="Pfam" id="PF08007">
    <property type="entry name" value="JmjC_2"/>
    <property type="match status" value="1"/>
</dbReference>
<reference evidence="7 8" key="1">
    <citation type="submission" date="2016-04" db="EMBL/GenBank/DDBJ databases">
        <title>Complete Genome Sequence of Halotalea alkalilenta IHB B 13600.</title>
        <authorList>
            <person name="Swarnkar M.K."/>
            <person name="Sharma A."/>
            <person name="Kaushal K."/>
            <person name="Soni R."/>
            <person name="Rana S."/>
            <person name="Singh A.K."/>
            <person name="Gulati A."/>
        </authorList>
    </citation>
    <scope>NUCLEOTIDE SEQUENCE [LARGE SCALE GENOMIC DNA]</scope>
    <source>
        <strain evidence="7 8">IHB B 13600</strain>
    </source>
</reference>
<dbReference type="EMBL" id="CP015243">
    <property type="protein sequence ID" value="ANF58682.1"/>
    <property type="molecule type" value="Genomic_DNA"/>
</dbReference>
<dbReference type="Gene3D" id="2.60.120.650">
    <property type="entry name" value="Cupin"/>
    <property type="match status" value="1"/>
</dbReference>
<evidence type="ECO:0000256" key="1">
    <source>
        <dbReference type="ARBA" id="ARBA00001954"/>
    </source>
</evidence>
<dbReference type="RefSeq" id="WP_064123538.1">
    <property type="nucleotide sequence ID" value="NZ_CP015243.1"/>
</dbReference>
<keyword evidence="8" id="KW-1185">Reference proteome</keyword>
<evidence type="ECO:0000256" key="5">
    <source>
        <dbReference type="ARBA" id="ARBA00023004"/>
    </source>
</evidence>
<dbReference type="SUPFAM" id="SSF51197">
    <property type="entry name" value="Clavaminate synthase-like"/>
    <property type="match status" value="1"/>
</dbReference>
<dbReference type="InterPro" id="IPR003347">
    <property type="entry name" value="JmjC_dom"/>
</dbReference>
<protein>
    <submittedName>
        <fullName evidence="7">Transcription factor</fullName>
    </submittedName>
</protein>
<dbReference type="PANTHER" id="PTHR13096">
    <property type="entry name" value="MINA53 MYC INDUCED NUCLEAR ANTIGEN"/>
    <property type="match status" value="1"/>
</dbReference>
<dbReference type="Proteomes" id="UP000077875">
    <property type="component" value="Chromosome"/>
</dbReference>
<keyword evidence="5" id="KW-0408">Iron</keyword>
<organism evidence="7 8">
    <name type="scientific">Halotalea alkalilenta</name>
    <dbReference type="NCBI Taxonomy" id="376489"/>
    <lineage>
        <taxon>Bacteria</taxon>
        <taxon>Pseudomonadati</taxon>
        <taxon>Pseudomonadota</taxon>
        <taxon>Gammaproteobacteria</taxon>
        <taxon>Oceanospirillales</taxon>
        <taxon>Halomonadaceae</taxon>
        <taxon>Halotalea</taxon>
    </lineage>
</organism>
<keyword evidence="2" id="KW-0479">Metal-binding</keyword>
<dbReference type="PANTHER" id="PTHR13096:SF8">
    <property type="entry name" value="RIBOSOMAL OXYGENASE 1"/>
    <property type="match status" value="1"/>
</dbReference>
<dbReference type="GO" id="GO:0046872">
    <property type="term" value="F:metal ion binding"/>
    <property type="evidence" value="ECO:0007669"/>
    <property type="project" value="UniProtKB-KW"/>
</dbReference>
<evidence type="ECO:0000313" key="8">
    <source>
        <dbReference type="Proteomes" id="UP000077875"/>
    </source>
</evidence>
<evidence type="ECO:0000313" key="7">
    <source>
        <dbReference type="EMBL" id="ANF58682.1"/>
    </source>
</evidence>
<evidence type="ECO:0000256" key="3">
    <source>
        <dbReference type="ARBA" id="ARBA00022964"/>
    </source>
</evidence>
<dbReference type="PROSITE" id="PS51184">
    <property type="entry name" value="JMJC"/>
    <property type="match status" value="1"/>
</dbReference>
<sequence length="391" mass="43201">MNAPLGEFGLERFLAEYWQKKPLLIRGAFPGFVSPLEPEELAGLACEEGVEARLVESVGADGKPWGLSHGPFTDATFARLPEQDWTLLVQAVDHYVPEVAELLEAFDFIPRWRLDDLMVSYAPKGGNVGPHVDNYDVFLLQGSGQRRWQLGGWIGEEAAIVDGVSLRILAEFTVEAGQDWVLEPGDMLYLPPRIAHHGVSVSNDCMTYSIGFRAPSADEVITSWADYRGEQLGESLRYADPDLALQDPGLLDDAAIERVRALILESLDDRTQMAQWFGRYMTQTKYPDQLVAPDPRIEIDELKEALEQGVPLERTPGSRFAYRPGEAGRATLFVDGDGLDCALALAQLLASNEPLEASLLDGAEAQELLVTLVNRGSLSLLEDEDEEDDEE</sequence>
<dbReference type="SMART" id="SM00558">
    <property type="entry name" value="JmjC"/>
    <property type="match status" value="1"/>
</dbReference>
<dbReference type="InterPro" id="IPR046799">
    <property type="entry name" value="ROXA-like_wH"/>
</dbReference>
<dbReference type="Pfam" id="PF20514">
    <property type="entry name" value="WHD_ROXA"/>
    <property type="match status" value="1"/>
</dbReference>
<dbReference type="Gene3D" id="3.40.366.30">
    <property type="entry name" value="50S ribosomal protein L16 arginine hydroxylase, Chain A, Domain 2"/>
    <property type="match status" value="1"/>
</dbReference>
<evidence type="ECO:0000259" key="6">
    <source>
        <dbReference type="PROSITE" id="PS51184"/>
    </source>
</evidence>
<dbReference type="InterPro" id="IPR039994">
    <property type="entry name" value="NO66-like"/>
</dbReference>
<accession>A0A172YHT2</accession>
<dbReference type="GO" id="GO:0016706">
    <property type="term" value="F:2-oxoglutarate-dependent dioxygenase activity"/>
    <property type="evidence" value="ECO:0007669"/>
    <property type="project" value="TreeGrafter"/>
</dbReference>